<organism evidence="7 8">
    <name type="scientific">Acidithiobacillus ferrooxidans</name>
    <name type="common">Thiobacillus ferrooxidans</name>
    <dbReference type="NCBI Taxonomy" id="920"/>
    <lineage>
        <taxon>Bacteria</taxon>
        <taxon>Pseudomonadati</taxon>
        <taxon>Pseudomonadota</taxon>
        <taxon>Acidithiobacillia</taxon>
        <taxon>Acidithiobacillales</taxon>
        <taxon>Acidithiobacillaceae</taxon>
        <taxon>Acidithiobacillus</taxon>
    </lineage>
</organism>
<proteinExistence type="inferred from homology"/>
<gene>
    <name evidence="7" type="ORF">A4H96_00710</name>
</gene>
<evidence type="ECO:0000256" key="4">
    <source>
        <dbReference type="RuleBase" id="RU004003"/>
    </source>
</evidence>
<dbReference type="PRINTS" id="PR00811">
    <property type="entry name" value="BCTERIALGSPD"/>
</dbReference>
<dbReference type="InterPro" id="IPR001775">
    <property type="entry name" value="GspD/PilQ"/>
</dbReference>
<dbReference type="PANTHER" id="PTHR30332">
    <property type="entry name" value="PROBABLE GENERAL SECRETION PATHWAY PROTEIN D"/>
    <property type="match status" value="1"/>
</dbReference>
<dbReference type="GO" id="GO:0016020">
    <property type="term" value="C:membrane"/>
    <property type="evidence" value="ECO:0007669"/>
    <property type="project" value="UniProtKB-SubCell"/>
</dbReference>
<reference evidence="7 8" key="1">
    <citation type="submission" date="2016-04" db="EMBL/GenBank/DDBJ databases">
        <title>Acidithiobacillus ferrooxidans genome sequencing and assembly.</title>
        <authorList>
            <person name="Zhou Z."/>
        </authorList>
    </citation>
    <scope>NUCLEOTIDE SEQUENCE [LARGE SCALE GENOMIC DNA]</scope>
    <source>
        <strain evidence="7 8">BY0502</strain>
    </source>
</reference>
<keyword evidence="8" id="KW-1185">Reference proteome</keyword>
<dbReference type="Proteomes" id="UP000078302">
    <property type="component" value="Unassembled WGS sequence"/>
</dbReference>
<dbReference type="OrthoDB" id="5296076at2"/>
<evidence type="ECO:0000256" key="1">
    <source>
        <dbReference type="ARBA" id="ARBA00004370"/>
    </source>
</evidence>
<dbReference type="PROSITE" id="PS51257">
    <property type="entry name" value="PROKAR_LIPOPROTEIN"/>
    <property type="match status" value="1"/>
</dbReference>
<evidence type="ECO:0000259" key="6">
    <source>
        <dbReference type="Pfam" id="PF00263"/>
    </source>
</evidence>
<dbReference type="RefSeq" id="WP_064217795.1">
    <property type="nucleotide sequence ID" value="NZ_LVXZ01000012.1"/>
</dbReference>
<feature type="domain" description="Type II/III secretion system secretin-like" evidence="6">
    <location>
        <begin position="365"/>
        <end position="537"/>
    </location>
</feature>
<evidence type="ECO:0000256" key="3">
    <source>
        <dbReference type="ARBA" id="ARBA00023136"/>
    </source>
</evidence>
<evidence type="ECO:0000256" key="5">
    <source>
        <dbReference type="SAM" id="MobiDB-lite"/>
    </source>
</evidence>
<accession>A0A179BQH1</accession>
<dbReference type="InterPro" id="IPR004846">
    <property type="entry name" value="T2SS/T3SS_dom"/>
</dbReference>
<comment type="caution">
    <text evidence="7">The sequence shown here is derived from an EMBL/GenBank/DDBJ whole genome shotgun (WGS) entry which is preliminary data.</text>
</comment>
<dbReference type="GO" id="GO:0009306">
    <property type="term" value="P:protein secretion"/>
    <property type="evidence" value="ECO:0007669"/>
    <property type="project" value="InterPro"/>
</dbReference>
<protein>
    <recommendedName>
        <fullName evidence="6">Type II/III secretion system secretin-like domain-containing protein</fullName>
    </recommendedName>
</protein>
<comment type="subcellular location">
    <subcellularLocation>
        <location evidence="1">Membrane</location>
    </subcellularLocation>
</comment>
<comment type="similarity">
    <text evidence="4">Belongs to the bacterial secretin family.</text>
</comment>
<dbReference type="AlphaFoldDB" id="A0A179BQH1"/>
<dbReference type="GO" id="GO:0015627">
    <property type="term" value="C:type II protein secretion system complex"/>
    <property type="evidence" value="ECO:0007669"/>
    <property type="project" value="TreeGrafter"/>
</dbReference>
<dbReference type="InterPro" id="IPR050810">
    <property type="entry name" value="Bact_Secretion_Sys_Channel"/>
</dbReference>
<evidence type="ECO:0000313" key="8">
    <source>
        <dbReference type="Proteomes" id="UP000078302"/>
    </source>
</evidence>
<dbReference type="PANTHER" id="PTHR30332:SF24">
    <property type="entry name" value="SECRETIN GSPD-RELATED"/>
    <property type="match status" value="1"/>
</dbReference>
<feature type="compositionally biased region" description="Gly residues" evidence="5">
    <location>
        <begin position="178"/>
        <end position="201"/>
    </location>
</feature>
<keyword evidence="2" id="KW-0732">Signal</keyword>
<sequence length="550" mass="56574">MKDSRRVLKSAITAAVVAGLAGCATPSMKNMRNQQQKMYEKAVASQKREPVHIINRAYTGGTTVRYINPADQVKMSATDAPIGAMVNAVAMQQGYSVFFAQGALPTKPITLSVDDQTRLSAIRTMAEAAGYCAIVQPDAKRIIIAKHGTYVFRVPTSILQNGKANYKVGGNTAAGQSGQSGGAGGGMGGGMSGGGMGGSSGGSSSLSASFKVAGKTKSQKSADLRKQIETVAGRGSQATVNAQTGLITVSANATGLARADSFIKQYVRQADERVAVHVALLEVTLNNGLQYGINWSKIIQISGQQALGLGFVNPIPGIAAGATNPVSLSATTGANGMSSITGGLGATPQSYLNYSGQTISGIISALRTVTNTRIISQPTLVALNNTPATIFSGHQVPYVGDVQSNVASLGGTTSTGAAFSFAVNGLSLSIIPNILDDHLVSMKIVPAISNITGFTSATVDGTKISAPNQQLKQMYLQSLVPNGKTLIIGGASTTSAENQNSQTPGLGRIPGLGYLFKGINDNGTTSQLVILVHATIIPAPRYNPLVAETL</sequence>
<dbReference type="EMBL" id="LVXZ01000012">
    <property type="protein sequence ID" value="OAP93294.1"/>
    <property type="molecule type" value="Genomic_DNA"/>
</dbReference>
<name>A0A179BQH1_ACIFR</name>
<keyword evidence="3" id="KW-0472">Membrane</keyword>
<evidence type="ECO:0000256" key="2">
    <source>
        <dbReference type="ARBA" id="ARBA00022729"/>
    </source>
</evidence>
<evidence type="ECO:0000313" key="7">
    <source>
        <dbReference type="EMBL" id="OAP93294.1"/>
    </source>
</evidence>
<feature type="region of interest" description="Disordered" evidence="5">
    <location>
        <begin position="177"/>
        <end position="202"/>
    </location>
</feature>
<dbReference type="Pfam" id="PF00263">
    <property type="entry name" value="Secretin"/>
    <property type="match status" value="1"/>
</dbReference>